<evidence type="ECO:0000313" key="7">
    <source>
        <dbReference type="Proteomes" id="UP000471216"/>
    </source>
</evidence>
<feature type="transmembrane region" description="Helical" evidence="1">
    <location>
        <begin position="803"/>
        <end position="824"/>
    </location>
</feature>
<dbReference type="EMBL" id="WKMX01000009">
    <property type="protein sequence ID" value="MRZ06689.1"/>
    <property type="molecule type" value="Genomic_DNA"/>
</dbReference>
<feature type="transmembrane region" description="Helical" evidence="1">
    <location>
        <begin position="345"/>
        <end position="362"/>
    </location>
</feature>
<feature type="transmembrane region" description="Helical" evidence="1">
    <location>
        <begin position="150"/>
        <end position="168"/>
    </location>
</feature>
<evidence type="ECO:0000313" key="3">
    <source>
        <dbReference type="EMBL" id="MRY84846.1"/>
    </source>
</evidence>
<keyword evidence="1" id="KW-0472">Membrane</keyword>
<evidence type="ECO:0000313" key="4">
    <source>
        <dbReference type="EMBL" id="MRZ06689.1"/>
    </source>
</evidence>
<feature type="transmembrane region" description="Helical" evidence="1">
    <location>
        <begin position="406"/>
        <end position="429"/>
    </location>
</feature>
<keyword evidence="1" id="KW-1133">Transmembrane helix</keyword>
<dbReference type="PANTHER" id="PTHR38454:SF1">
    <property type="entry name" value="INTEGRAL MEMBRANE PROTEIN"/>
    <property type="match status" value="1"/>
</dbReference>
<feature type="transmembrane region" description="Helical" evidence="1">
    <location>
        <begin position="12"/>
        <end position="31"/>
    </location>
</feature>
<dbReference type="InterPro" id="IPR018580">
    <property type="entry name" value="Uncharacterised_YfhO"/>
</dbReference>
<dbReference type="Proteomes" id="UP000450599">
    <property type="component" value="Unassembled WGS sequence"/>
</dbReference>
<dbReference type="Proteomes" id="UP000471216">
    <property type="component" value="Unassembled WGS sequence"/>
</dbReference>
<dbReference type="PANTHER" id="PTHR38454">
    <property type="entry name" value="INTEGRAL MEMBRANE PROTEIN-RELATED"/>
    <property type="match status" value="1"/>
</dbReference>
<evidence type="ECO:0000313" key="5">
    <source>
        <dbReference type="Proteomes" id="UP000095332"/>
    </source>
</evidence>
<evidence type="ECO:0000313" key="6">
    <source>
        <dbReference type="Proteomes" id="UP000450599"/>
    </source>
</evidence>
<feature type="transmembrane region" description="Helical" evidence="1">
    <location>
        <begin position="496"/>
        <end position="513"/>
    </location>
</feature>
<gene>
    <name evidence="2" type="ORF">ERS852560_02370</name>
    <name evidence="4" type="ORF">GKD54_10715</name>
    <name evidence="3" type="ORF">GKD58_11375</name>
</gene>
<accession>A0A174VU23</accession>
<proteinExistence type="predicted"/>
<dbReference type="Pfam" id="PF09586">
    <property type="entry name" value="YfhO"/>
    <property type="match status" value="1"/>
</dbReference>
<sequence length="832" mass="93910">MRNFIRKLGMHLVALVIFLVLVMTYFSPVQLEGKVVRQGDSQKFEGMAHELLELPKERQEGVVAWLGSMFSGMPSYQVTVMNRPDVHLDVVNKVLSVFDYSSTRIVLIALICFYILMCVMCVNKWLAILGAIAYAFASYNFIILEAGHITKAYVMAYMPLTLAGMCLLFKNKYLWGVALFTFSVAISIRENHLQITYYLVLLCAFIYLGYVYEKMKEKDLKGLAHVTLLMLGGVCLAVLPNADNIYSNLELSKTTTRGATELTISTPVGEKVSSGLDKDYAFAWSYGKGELLTLLVPNAYGGSSGGMLGPDSELYKELRMKGAQVGKEVQAPTYWGEKTFTSGPVYFGALVCLLFVLGMCVIRHRMKWWLFAGSVFFILLALGRNFDGFNDFMFHYLPMYNKFRTVEMALVIPGLVFPIIGVWGLKEILSGAVDDARFRKGLIASLAFTGGLSLILWLMPSLFLDFRSSYDAQYQLPDWYYNALLLDRASLASADALRSLVFILLGASLLFWYYQSKNRTRIETYVILGLSVLTLCDLWTVDRRYLNDNNFISPKQNTDVHKMSLSDTEILKDTDPSYRVLNLNSPFLETNTSYYHKSIGGYHAAKLRRYQELIDFRLQGEIQSIITSLQKAQSAQDLMGVFAHCPSLNMLNARYIVYNQEQPPLRNPFAYGNAWFVGQVEMVGNADEEISALNTIDPLRVAVVNKRFADVLKGFTPVLDSTATIVLDSYSPSKLVYTSKTRMEQLAVFSEIYYQPGWQATIDGKPVSHFRVDWTLRAMLIPAGEHEIVFEFKPEGYITATYVASYSSILILLLLLAAICYSVWKAKKRGEE</sequence>
<keyword evidence="1" id="KW-0812">Transmembrane</keyword>
<feature type="transmembrane region" description="Helical" evidence="1">
    <location>
        <begin position="369"/>
        <end position="386"/>
    </location>
</feature>
<dbReference type="EMBL" id="CZBM01000009">
    <property type="protein sequence ID" value="CUQ35767.1"/>
    <property type="molecule type" value="Genomic_DNA"/>
</dbReference>
<feature type="transmembrane region" description="Helical" evidence="1">
    <location>
        <begin position="195"/>
        <end position="212"/>
    </location>
</feature>
<dbReference type="AlphaFoldDB" id="A0A174VU23"/>
<reference evidence="6 7" key="2">
    <citation type="journal article" date="2019" name="Nat. Med.">
        <title>A library of human gut bacterial isolates paired with longitudinal multiomics data enables mechanistic microbiome research.</title>
        <authorList>
            <person name="Poyet M."/>
            <person name="Groussin M."/>
            <person name="Gibbons S.M."/>
            <person name="Avila-Pacheco J."/>
            <person name="Jiang X."/>
            <person name="Kearney S.M."/>
            <person name="Perrotta A.R."/>
            <person name="Berdy B."/>
            <person name="Zhao S."/>
            <person name="Lieberman T.D."/>
            <person name="Swanson P.K."/>
            <person name="Smith M."/>
            <person name="Roesemann S."/>
            <person name="Alexander J.E."/>
            <person name="Rich S.A."/>
            <person name="Livny J."/>
            <person name="Vlamakis H."/>
            <person name="Clish C."/>
            <person name="Bullock K."/>
            <person name="Deik A."/>
            <person name="Scott J."/>
            <person name="Pierce K.A."/>
            <person name="Xavier R.J."/>
            <person name="Alm E.J."/>
        </authorList>
    </citation>
    <scope>NUCLEOTIDE SEQUENCE [LARGE SCALE GENOMIC DNA]</scope>
    <source>
        <strain evidence="4 7">BIOML-A10</strain>
        <strain evidence="3 6">BIOML-A11</strain>
    </source>
</reference>
<dbReference type="Proteomes" id="UP000095332">
    <property type="component" value="Unassembled WGS sequence"/>
</dbReference>
<evidence type="ECO:0000256" key="1">
    <source>
        <dbReference type="SAM" id="Phobius"/>
    </source>
</evidence>
<dbReference type="EMBL" id="WKMW01000010">
    <property type="protein sequence ID" value="MRY84846.1"/>
    <property type="molecule type" value="Genomic_DNA"/>
</dbReference>
<organism evidence="2 5">
    <name type="scientific">Parabacteroides distasonis</name>
    <dbReference type="NCBI Taxonomy" id="823"/>
    <lineage>
        <taxon>Bacteria</taxon>
        <taxon>Pseudomonadati</taxon>
        <taxon>Bacteroidota</taxon>
        <taxon>Bacteroidia</taxon>
        <taxon>Bacteroidales</taxon>
        <taxon>Tannerellaceae</taxon>
        <taxon>Parabacteroides</taxon>
    </lineage>
</organism>
<feature type="transmembrane region" description="Helical" evidence="1">
    <location>
        <begin position="101"/>
        <end position="119"/>
    </location>
</feature>
<evidence type="ECO:0000313" key="2">
    <source>
        <dbReference type="EMBL" id="CUQ35767.1"/>
    </source>
</evidence>
<feature type="transmembrane region" description="Helical" evidence="1">
    <location>
        <begin position="525"/>
        <end position="541"/>
    </location>
</feature>
<feature type="transmembrane region" description="Helical" evidence="1">
    <location>
        <begin position="173"/>
        <end position="189"/>
    </location>
</feature>
<feature type="transmembrane region" description="Helical" evidence="1">
    <location>
        <begin position="441"/>
        <end position="459"/>
    </location>
</feature>
<protein>
    <submittedName>
        <fullName evidence="2">Predicted membrane protein</fullName>
    </submittedName>
    <submittedName>
        <fullName evidence="3">YfhO family protein</fullName>
    </submittedName>
</protein>
<reference evidence="2 5" key="1">
    <citation type="submission" date="2015-09" db="EMBL/GenBank/DDBJ databases">
        <authorList>
            <consortium name="Pathogen Informatics"/>
        </authorList>
    </citation>
    <scope>NUCLEOTIDE SEQUENCE [LARGE SCALE GENOMIC DNA]</scope>
    <source>
        <strain evidence="2 5">2789STDY5834948</strain>
    </source>
</reference>
<dbReference type="RefSeq" id="WP_057328627.1">
    <property type="nucleotide sequence ID" value="NZ_CZBM01000009.1"/>
</dbReference>
<feature type="transmembrane region" description="Helical" evidence="1">
    <location>
        <begin position="126"/>
        <end position="144"/>
    </location>
</feature>
<feature type="transmembrane region" description="Helical" evidence="1">
    <location>
        <begin position="224"/>
        <end position="242"/>
    </location>
</feature>
<name>A0A174VU23_PARDI</name>